<dbReference type="Gene3D" id="2.10.70.10">
    <property type="entry name" value="Complement Module, domain 1"/>
    <property type="match status" value="1"/>
</dbReference>
<name>A0A3Q3B481_KRYMA</name>
<evidence type="ECO:0000313" key="5">
    <source>
        <dbReference type="Ensembl" id="ENSKMAP00000018889.1"/>
    </source>
</evidence>
<dbReference type="SUPFAM" id="SSF57603">
    <property type="entry name" value="FnI-like domain"/>
    <property type="match status" value="3"/>
</dbReference>
<feature type="domain" description="VWFC" evidence="4">
    <location>
        <begin position="224"/>
        <end position="283"/>
    </location>
</feature>
<feature type="domain" description="VWFC" evidence="4">
    <location>
        <begin position="2"/>
        <end position="59"/>
    </location>
</feature>
<sequence length="346" mass="37488">PSDCVYEQRPYRHTERFYHPADSCRTCSCNNGSVHCQHKPCPFAPCSHPTTQECCRTCKGAASDILAPQPRDKNSCLHEGRERANGETWDDPSDPLCVCVCVSMQNGGVVCVRTSCPHLTCRHPETPPGECCPVCTGKCFHQGEEHPSGSTFTLRSDRCSSCSCLVSRTSLIFNRGVGSSSNSNFLFFFFSSSDQNEVVNCQRRPCPVQCSHPVPSDNCCPVCDSCLYEGVVHSHAHIFTSLFSPCQRCTCVRGTVSCGPLVCPPTPCARPVTKPGQCCPECTGASQTVFSNKLVSLSCSSLLSLCLGPQGVCWMDRSSVTGRLGPQAQTTAPPAPARFDFLTFCL</sequence>
<evidence type="ECO:0000256" key="1">
    <source>
        <dbReference type="ARBA" id="ARBA00004613"/>
    </source>
</evidence>
<evidence type="ECO:0000256" key="2">
    <source>
        <dbReference type="ARBA" id="ARBA00022525"/>
    </source>
</evidence>
<reference evidence="5" key="2">
    <citation type="submission" date="2025-09" db="UniProtKB">
        <authorList>
            <consortium name="Ensembl"/>
        </authorList>
    </citation>
    <scope>IDENTIFICATION</scope>
</reference>
<reference evidence="5" key="1">
    <citation type="submission" date="2025-08" db="UniProtKB">
        <authorList>
            <consortium name="Ensembl"/>
        </authorList>
    </citation>
    <scope>IDENTIFICATION</scope>
</reference>
<dbReference type="OMA" id="CERIACK"/>
<dbReference type="Gene3D" id="6.20.200.20">
    <property type="match status" value="2"/>
</dbReference>
<dbReference type="GO" id="GO:0030513">
    <property type="term" value="P:positive regulation of BMP signaling pathway"/>
    <property type="evidence" value="ECO:0007669"/>
    <property type="project" value="TreeGrafter"/>
</dbReference>
<keyword evidence="6" id="KW-1185">Reference proteome</keyword>
<dbReference type="Ensembl" id="ENSKMAT00000019150.1">
    <property type="protein sequence ID" value="ENSKMAP00000018889.1"/>
    <property type="gene ID" value="ENSKMAG00000014043.1"/>
</dbReference>
<comment type="subcellular location">
    <subcellularLocation>
        <location evidence="1">Secreted</location>
    </subcellularLocation>
</comment>
<dbReference type="Proteomes" id="UP000264800">
    <property type="component" value="Unplaced"/>
</dbReference>
<organism evidence="5 6">
    <name type="scientific">Kryptolebias marmoratus</name>
    <name type="common">Mangrove killifish</name>
    <name type="synonym">Rivulus marmoratus</name>
    <dbReference type="NCBI Taxonomy" id="37003"/>
    <lineage>
        <taxon>Eukaryota</taxon>
        <taxon>Metazoa</taxon>
        <taxon>Chordata</taxon>
        <taxon>Craniata</taxon>
        <taxon>Vertebrata</taxon>
        <taxon>Euteleostomi</taxon>
        <taxon>Actinopterygii</taxon>
        <taxon>Neopterygii</taxon>
        <taxon>Teleostei</taxon>
        <taxon>Neoteleostei</taxon>
        <taxon>Acanthomorphata</taxon>
        <taxon>Ovalentaria</taxon>
        <taxon>Atherinomorphae</taxon>
        <taxon>Cyprinodontiformes</taxon>
        <taxon>Rivulidae</taxon>
        <taxon>Kryptolebias</taxon>
    </lineage>
</organism>
<dbReference type="SMART" id="SM00214">
    <property type="entry name" value="VWC"/>
    <property type="match status" value="4"/>
</dbReference>
<dbReference type="GeneTree" id="ENSGT00990000207156"/>
<accession>A0A3Q3B481</accession>
<dbReference type="InterPro" id="IPR052424">
    <property type="entry name" value="Kielin_Chordin-BMP_Reg"/>
</dbReference>
<dbReference type="InterPro" id="IPR001007">
    <property type="entry name" value="VWF_dom"/>
</dbReference>
<evidence type="ECO:0000256" key="3">
    <source>
        <dbReference type="ARBA" id="ARBA00022729"/>
    </source>
</evidence>
<dbReference type="STRING" id="37003.ENSKMAP00000018889"/>
<dbReference type="PROSITE" id="PS01208">
    <property type="entry name" value="VWFC_1"/>
    <property type="match status" value="1"/>
</dbReference>
<feature type="domain" description="VWFC" evidence="4">
    <location>
        <begin position="74"/>
        <end position="136"/>
    </location>
</feature>
<dbReference type="GO" id="GO:0005576">
    <property type="term" value="C:extracellular region"/>
    <property type="evidence" value="ECO:0007669"/>
    <property type="project" value="UniProtKB-SubCell"/>
</dbReference>
<keyword evidence="2" id="KW-0964">Secreted</keyword>
<dbReference type="PANTHER" id="PTHR46698:SF6">
    <property type="entry name" value="KIELIN_CHORDIN-LIKE PROTEIN"/>
    <property type="match status" value="1"/>
</dbReference>
<proteinExistence type="predicted"/>
<dbReference type="Pfam" id="PF00093">
    <property type="entry name" value="VWC"/>
    <property type="match status" value="2"/>
</dbReference>
<keyword evidence="3" id="KW-0732">Signal</keyword>
<evidence type="ECO:0000259" key="4">
    <source>
        <dbReference type="PROSITE" id="PS50184"/>
    </source>
</evidence>
<protein>
    <recommendedName>
        <fullName evidence="4">VWFC domain-containing protein</fullName>
    </recommendedName>
</protein>
<evidence type="ECO:0000313" key="6">
    <source>
        <dbReference type="Proteomes" id="UP000264800"/>
    </source>
</evidence>
<dbReference type="PANTHER" id="PTHR46698">
    <property type="entry name" value="CROSSVEINLESS 2"/>
    <property type="match status" value="1"/>
</dbReference>
<dbReference type="AlphaFoldDB" id="A0A3Q3B481"/>
<dbReference type="PROSITE" id="PS50184">
    <property type="entry name" value="VWFC_2"/>
    <property type="match status" value="3"/>
</dbReference>